<accession>A0AAX1N899</accession>
<reference evidence="2 3" key="1">
    <citation type="submission" date="2021-05" db="EMBL/GenBank/DDBJ databases">
        <title>Comparative genomic studies on the polysaccharide-degrading batcterial strains of the Flammeovirga genus.</title>
        <authorList>
            <person name="Zewei F."/>
            <person name="Zheng Z."/>
            <person name="Yu L."/>
            <person name="Ruyue G."/>
            <person name="Yanhong M."/>
            <person name="Yuanyuan C."/>
            <person name="Jingyan G."/>
            <person name="Wenjun H."/>
        </authorList>
    </citation>
    <scope>NUCLEOTIDE SEQUENCE [LARGE SCALE GENOMIC DNA]</scope>
    <source>
        <strain evidence="2 3">NBRC:100898</strain>
    </source>
</reference>
<dbReference type="Proteomes" id="UP000678679">
    <property type="component" value="Chromosome 1"/>
</dbReference>
<evidence type="ECO:0000256" key="1">
    <source>
        <dbReference type="SAM" id="SignalP"/>
    </source>
</evidence>
<keyword evidence="1" id="KW-0732">Signal</keyword>
<evidence type="ECO:0000313" key="2">
    <source>
        <dbReference type="EMBL" id="QWG03422.1"/>
    </source>
</evidence>
<keyword evidence="3" id="KW-1185">Reference proteome</keyword>
<dbReference type="KEGG" id="fya:KMW28_07505"/>
<gene>
    <name evidence="2" type="ORF">KMW28_07505</name>
</gene>
<dbReference type="RefSeq" id="WP_066208709.1">
    <property type="nucleotide sequence ID" value="NZ_CP076132.1"/>
</dbReference>
<protein>
    <recommendedName>
        <fullName evidence="4">Lipoprotein</fullName>
    </recommendedName>
</protein>
<feature type="chain" id="PRO_5043735134" description="Lipoprotein" evidence="1">
    <location>
        <begin position="24"/>
        <end position="168"/>
    </location>
</feature>
<evidence type="ECO:0000313" key="3">
    <source>
        <dbReference type="Proteomes" id="UP000678679"/>
    </source>
</evidence>
<dbReference type="AlphaFoldDB" id="A0AAX1N899"/>
<proteinExistence type="predicted"/>
<feature type="signal peptide" evidence="1">
    <location>
        <begin position="1"/>
        <end position="23"/>
    </location>
</feature>
<dbReference type="EMBL" id="CP076132">
    <property type="protein sequence ID" value="QWG03422.1"/>
    <property type="molecule type" value="Genomic_DNA"/>
</dbReference>
<evidence type="ECO:0008006" key="4">
    <source>
        <dbReference type="Google" id="ProtNLM"/>
    </source>
</evidence>
<organism evidence="2 3">
    <name type="scientific">Flammeovirga yaeyamensis</name>
    <dbReference type="NCBI Taxonomy" id="367791"/>
    <lineage>
        <taxon>Bacteria</taxon>
        <taxon>Pseudomonadati</taxon>
        <taxon>Bacteroidota</taxon>
        <taxon>Cytophagia</taxon>
        <taxon>Cytophagales</taxon>
        <taxon>Flammeovirgaceae</taxon>
        <taxon>Flammeovirga</taxon>
    </lineage>
</organism>
<sequence>MRKFISNLSILSLLVGLAFILHSCGTDGEEVDLGSATFYADSNSGSSGGVITILITDKNANEKAEGQLLAYAQDPNCGKEIDGDKDVFTVNLPDGTYTVFAVEGDYNGIDGSWFNDQYGQDITINNGTCSRFYLGGGDFPKQPAQPNPVAGARFSKDHVFMLFKVTEN</sequence>
<name>A0AAX1N899_9BACT</name>